<evidence type="ECO:0000313" key="2">
    <source>
        <dbReference type="EMBL" id="CAJ48850.1"/>
    </source>
</evidence>
<dbReference type="eggNOG" id="ENOG503070J">
    <property type="taxonomic scope" value="Bacteria"/>
</dbReference>
<proteinExistence type="predicted"/>
<dbReference type="Proteomes" id="UP000001977">
    <property type="component" value="Chromosome"/>
</dbReference>
<dbReference type="HOGENOM" id="CLU_129252_1_1_4"/>
<keyword evidence="3" id="KW-1185">Reference proteome</keyword>
<organism evidence="2 3">
    <name type="scientific">Bordetella avium (strain 197N)</name>
    <dbReference type="NCBI Taxonomy" id="360910"/>
    <lineage>
        <taxon>Bacteria</taxon>
        <taxon>Pseudomonadati</taxon>
        <taxon>Pseudomonadota</taxon>
        <taxon>Betaproteobacteria</taxon>
        <taxon>Burkholderiales</taxon>
        <taxon>Alcaligenaceae</taxon>
        <taxon>Bordetella</taxon>
    </lineage>
</organism>
<dbReference type="RefSeq" id="WP_012416924.1">
    <property type="nucleotide sequence ID" value="NC_010645.1"/>
</dbReference>
<accession>Q2L338</accession>
<dbReference type="EMBL" id="AM167904">
    <property type="protein sequence ID" value="CAJ48850.1"/>
    <property type="molecule type" value="Genomic_DNA"/>
</dbReference>
<dbReference type="OrthoDB" id="964913at2"/>
<sequence length="140" mass="15106">MLTSSSLAKHLALFASALVLICLAMPAWSATQTSRLIFAQDTIGSVVHGEIRGTTIRDYLVRAKRGQTMKVSLLPSNHYAFVTVIPPGGQAPLFVGESSDERDWAGILPASGDYRVRVLMNEAAARRGVCATYDLAISLR</sequence>
<dbReference type="Gene3D" id="2.60.120.380">
    <property type="match status" value="1"/>
</dbReference>
<name>Q2L338_BORA1</name>
<keyword evidence="1" id="KW-0732">Signal</keyword>
<dbReference type="KEGG" id="bav:BAV1242"/>
<protein>
    <submittedName>
        <fullName evidence="2">Exported protein</fullName>
    </submittedName>
</protein>
<dbReference type="AlphaFoldDB" id="Q2L338"/>
<evidence type="ECO:0000256" key="1">
    <source>
        <dbReference type="SAM" id="SignalP"/>
    </source>
</evidence>
<feature type="signal peptide" evidence="1">
    <location>
        <begin position="1"/>
        <end position="29"/>
    </location>
</feature>
<evidence type="ECO:0000313" key="3">
    <source>
        <dbReference type="Proteomes" id="UP000001977"/>
    </source>
</evidence>
<reference evidence="2 3" key="1">
    <citation type="journal article" date="2006" name="J. Bacteriol.">
        <title>Comparison of the genome sequence of the poultry pathogen Bordetella avium with those of B. bronchiseptica, B. pertussis, and B. parapertussis reveals extensive diversity in surface structures associated with host interaction.</title>
        <authorList>
            <person name="Sebaihia M."/>
            <person name="Preston A."/>
            <person name="Maskell D.J."/>
            <person name="Kuzmiak H."/>
            <person name="Connell T.D."/>
            <person name="King N.D."/>
            <person name="Orndorff P.E."/>
            <person name="Miyamoto D.M."/>
            <person name="Thomson N.R."/>
            <person name="Harris D."/>
            <person name="Goble A."/>
            <person name="Lord A."/>
            <person name="Murphy L."/>
            <person name="Quail M.A."/>
            <person name="Rutter S."/>
            <person name="Squares R."/>
            <person name="Squares S."/>
            <person name="Woodward J."/>
            <person name="Parkhill J."/>
            <person name="Temple L.M."/>
        </authorList>
    </citation>
    <scope>NUCLEOTIDE SEQUENCE [LARGE SCALE GENOMIC DNA]</scope>
    <source>
        <strain evidence="2 3">197N</strain>
    </source>
</reference>
<gene>
    <name evidence="2" type="ordered locus">BAV1242</name>
</gene>
<feature type="chain" id="PRO_5004211979" evidence="1">
    <location>
        <begin position="30"/>
        <end position="140"/>
    </location>
</feature>